<feature type="non-terminal residue" evidence="1">
    <location>
        <position position="1"/>
    </location>
</feature>
<feature type="non-terminal residue" evidence="1">
    <location>
        <position position="102"/>
    </location>
</feature>
<dbReference type="PANTHER" id="PTHR42780:SF1">
    <property type="entry name" value="ISOLEUCINE--TRNA LIGASE, CYTOPLASMIC"/>
    <property type="match status" value="1"/>
</dbReference>
<dbReference type="EMBL" id="GECZ01025627">
    <property type="protein sequence ID" value="JAS44142.1"/>
    <property type="molecule type" value="Transcribed_RNA"/>
</dbReference>
<sequence length="102" mass="11367">RVINYIEGSCGSLEPIGDREVLILLDLAVDKSLNAAGLSREVISKVQKLRKRAGLVPLDEIVVYYATTDNDLNTVIAQFQEQIEQQVRAKMVRQPDNMGVPE</sequence>
<dbReference type="AlphaFoldDB" id="A0A1B6F1L5"/>
<dbReference type="GO" id="GO:0004822">
    <property type="term" value="F:isoleucine-tRNA ligase activity"/>
    <property type="evidence" value="ECO:0007669"/>
    <property type="project" value="InterPro"/>
</dbReference>
<dbReference type="GO" id="GO:0006428">
    <property type="term" value="P:isoleucyl-tRNA aminoacylation"/>
    <property type="evidence" value="ECO:0007669"/>
    <property type="project" value="TreeGrafter"/>
</dbReference>
<reference evidence="1" key="1">
    <citation type="submission" date="2015-11" db="EMBL/GenBank/DDBJ databases">
        <title>De novo transcriptome assembly of four potential Pierce s Disease insect vectors from Arizona vineyards.</title>
        <authorList>
            <person name="Tassone E.E."/>
        </authorList>
    </citation>
    <scope>NUCLEOTIDE SEQUENCE</scope>
</reference>
<organism evidence="1">
    <name type="scientific">Cuerna arida</name>
    <dbReference type="NCBI Taxonomy" id="1464854"/>
    <lineage>
        <taxon>Eukaryota</taxon>
        <taxon>Metazoa</taxon>
        <taxon>Ecdysozoa</taxon>
        <taxon>Arthropoda</taxon>
        <taxon>Hexapoda</taxon>
        <taxon>Insecta</taxon>
        <taxon>Pterygota</taxon>
        <taxon>Neoptera</taxon>
        <taxon>Paraneoptera</taxon>
        <taxon>Hemiptera</taxon>
        <taxon>Auchenorrhyncha</taxon>
        <taxon>Membracoidea</taxon>
        <taxon>Cicadellidae</taxon>
        <taxon>Cicadellinae</taxon>
        <taxon>Proconiini</taxon>
        <taxon>Cuerna</taxon>
    </lineage>
</organism>
<name>A0A1B6F1L5_9HEMI</name>
<dbReference type="InterPro" id="IPR023586">
    <property type="entry name" value="Ile-tRNA-ligase_type2"/>
</dbReference>
<accession>A0A1B6F1L5</accession>
<protein>
    <submittedName>
        <fullName evidence="1">Uncharacterized protein</fullName>
    </submittedName>
</protein>
<proteinExistence type="predicted"/>
<dbReference type="Pfam" id="PF19302">
    <property type="entry name" value="DUF5915"/>
    <property type="match status" value="1"/>
</dbReference>
<evidence type="ECO:0000313" key="1">
    <source>
        <dbReference type="EMBL" id="JAS44142.1"/>
    </source>
</evidence>
<gene>
    <name evidence="1" type="ORF">g.44112</name>
</gene>
<dbReference type="PANTHER" id="PTHR42780">
    <property type="entry name" value="SOLEUCYL-TRNA SYNTHETASE"/>
    <property type="match status" value="1"/>
</dbReference>